<dbReference type="InterPro" id="IPR050834">
    <property type="entry name" value="Glycosyltransf_2"/>
</dbReference>
<dbReference type="EMBL" id="CP022203">
    <property type="protein sequence ID" value="ATB48875.1"/>
    <property type="molecule type" value="Genomic_DNA"/>
</dbReference>
<dbReference type="Pfam" id="PF00535">
    <property type="entry name" value="Glycos_transf_2"/>
    <property type="match status" value="1"/>
</dbReference>
<protein>
    <submittedName>
        <fullName evidence="3">Glycosyl transferase</fullName>
    </submittedName>
</protein>
<evidence type="ECO:0000313" key="4">
    <source>
        <dbReference type="Proteomes" id="UP000217343"/>
    </source>
</evidence>
<dbReference type="Proteomes" id="UP000217343">
    <property type="component" value="Chromosome"/>
</dbReference>
<accession>A0A250JYF0</accession>
<sequence length="724" mass="79473">MRICLVYKELEPLTGSGLGTYVTQMSRALAHAGHEVHVLTPARVDMKQVESLLPTARVHAVDEREAELKGAFPHAALRHAWSAYQSLLALHARHPFDVIEFPDVEGAGAFAMRGRRTLGHFSGAVLAVRLHDSTHDHLLFNRLATLDMDTAQREHMEDTAIREADLLLASSTATLERTRARLDLKDAGLVIPPPFERPPASGIKSTASGALPRVLYFGSLEYRKGVHLLVEAMQSLFERGLVAEVHLMGEDTRTGPSERSLRAWLEQRIAPAWRERFHFTPPGDAASFGPALANASVCCIPSRWEDLAAVGLEAMASGALVVASNDGGLAELIEDGVSGLLFPSNDAAKLAGVLGQALTTPSLREAVRHAAPARVASSRAPASIVRQFEVAIAEARPKRHPGPTSVTSRDEAPRVSILVPFYNMGRYLPETLRSIRAQTFTDYEIILVDDGSTDAESLAVLESIQAPDLRLIRKANGGLSSARNAALRAARGRYVLPLDPDDLIAPTFLEKAVAVMDSTPGLAYVTSLVSYFVGAPDQPVGGWIPWGTERDALLAENVASTCTALMERRLVEDVGGYDEWLTAYEDWDVFCSLAERGLAGSVIPEPLFHYRLRPDSMTRSMRVNDRYAQLAYLCQKHPTLPLRPERSLRMQLARARKQELHLLTTGAAAPPSMNRIADRVNATLKRFDFAHATLRRAAVWLAGGSDDSRPLRHQVMERFFKHRK</sequence>
<keyword evidence="3" id="KW-0808">Transferase</keyword>
<dbReference type="KEGG" id="mmas:MYMAC_004506"/>
<dbReference type="AlphaFoldDB" id="A0A250JYF0"/>
<keyword evidence="4" id="KW-1185">Reference proteome</keyword>
<dbReference type="Gene3D" id="3.90.550.10">
    <property type="entry name" value="Spore Coat Polysaccharide Biosynthesis Protein SpsA, Chain A"/>
    <property type="match status" value="1"/>
</dbReference>
<evidence type="ECO:0000259" key="2">
    <source>
        <dbReference type="Pfam" id="PF13579"/>
    </source>
</evidence>
<dbReference type="Pfam" id="PF13579">
    <property type="entry name" value="Glyco_trans_4_4"/>
    <property type="match status" value="1"/>
</dbReference>
<name>A0A250JYF0_9BACT</name>
<reference evidence="3 4" key="1">
    <citation type="submission" date="2017-06" db="EMBL/GenBank/DDBJ databases">
        <title>Sequencing and comparative analysis of myxobacterial genomes.</title>
        <authorList>
            <person name="Rupp O."/>
            <person name="Goesmann A."/>
            <person name="Sogaard-Andersen L."/>
        </authorList>
    </citation>
    <scope>NUCLEOTIDE SEQUENCE [LARGE SCALE GENOMIC DNA]</scope>
    <source>
        <strain evidence="3 4">DSM 14697</strain>
    </source>
</reference>
<dbReference type="Pfam" id="PF13692">
    <property type="entry name" value="Glyco_trans_1_4"/>
    <property type="match status" value="1"/>
</dbReference>
<dbReference type="SUPFAM" id="SSF53756">
    <property type="entry name" value="UDP-Glycosyltransferase/glycogen phosphorylase"/>
    <property type="match status" value="1"/>
</dbReference>
<dbReference type="CDD" id="cd03801">
    <property type="entry name" value="GT4_PimA-like"/>
    <property type="match status" value="1"/>
</dbReference>
<dbReference type="InterPro" id="IPR028098">
    <property type="entry name" value="Glyco_trans_4-like_N"/>
</dbReference>
<dbReference type="GO" id="GO:0044010">
    <property type="term" value="P:single-species biofilm formation"/>
    <property type="evidence" value="ECO:0007669"/>
    <property type="project" value="TreeGrafter"/>
</dbReference>
<feature type="domain" description="Glycosyltransferase 2-like" evidence="1">
    <location>
        <begin position="416"/>
        <end position="565"/>
    </location>
</feature>
<dbReference type="InterPro" id="IPR001173">
    <property type="entry name" value="Glyco_trans_2-like"/>
</dbReference>
<gene>
    <name evidence="3" type="ORF">MYMAC_004506</name>
</gene>
<evidence type="ECO:0000259" key="1">
    <source>
        <dbReference type="Pfam" id="PF00535"/>
    </source>
</evidence>
<dbReference type="SUPFAM" id="SSF53448">
    <property type="entry name" value="Nucleotide-diphospho-sugar transferases"/>
    <property type="match status" value="1"/>
</dbReference>
<dbReference type="InterPro" id="IPR029044">
    <property type="entry name" value="Nucleotide-diphossugar_trans"/>
</dbReference>
<evidence type="ECO:0000313" key="3">
    <source>
        <dbReference type="EMBL" id="ATB48875.1"/>
    </source>
</evidence>
<dbReference type="CDD" id="cd00761">
    <property type="entry name" value="Glyco_tranf_GTA_type"/>
    <property type="match status" value="1"/>
</dbReference>
<dbReference type="GO" id="GO:0016757">
    <property type="term" value="F:glycosyltransferase activity"/>
    <property type="evidence" value="ECO:0007669"/>
    <property type="project" value="UniProtKB-ARBA"/>
</dbReference>
<dbReference type="PANTHER" id="PTHR43685:SF2">
    <property type="entry name" value="GLYCOSYLTRANSFERASE 2-LIKE DOMAIN-CONTAINING PROTEIN"/>
    <property type="match status" value="1"/>
</dbReference>
<proteinExistence type="predicted"/>
<dbReference type="Gene3D" id="3.40.50.2000">
    <property type="entry name" value="Glycogen Phosphorylase B"/>
    <property type="match status" value="2"/>
</dbReference>
<dbReference type="PANTHER" id="PTHR43685">
    <property type="entry name" value="GLYCOSYLTRANSFERASE"/>
    <property type="match status" value="1"/>
</dbReference>
<feature type="domain" description="Glycosyltransferase subfamily 4-like N-terminal" evidence="2">
    <location>
        <begin position="16"/>
        <end position="187"/>
    </location>
</feature>
<organism evidence="3 4">
    <name type="scientific">Corallococcus macrosporus DSM 14697</name>
    <dbReference type="NCBI Taxonomy" id="1189310"/>
    <lineage>
        <taxon>Bacteria</taxon>
        <taxon>Pseudomonadati</taxon>
        <taxon>Myxococcota</taxon>
        <taxon>Myxococcia</taxon>
        <taxon>Myxococcales</taxon>
        <taxon>Cystobacterineae</taxon>
        <taxon>Myxococcaceae</taxon>
        <taxon>Corallococcus</taxon>
    </lineage>
</organism>